<evidence type="ECO:0000313" key="3">
    <source>
        <dbReference type="Proteomes" id="UP000054314"/>
    </source>
</evidence>
<feature type="compositionally biased region" description="Basic and acidic residues" evidence="1">
    <location>
        <begin position="34"/>
        <end position="48"/>
    </location>
</feature>
<dbReference type="AlphaFoldDB" id="A0A0A0BMM7"/>
<evidence type="ECO:0000256" key="1">
    <source>
        <dbReference type="SAM" id="MobiDB-lite"/>
    </source>
</evidence>
<keyword evidence="3" id="KW-1185">Reference proteome</keyword>
<proteinExistence type="predicted"/>
<sequence>MVGRHGSQVHQHRVGRARELLRLARCRGHHRRRTPGEEHVRDDGHGDLVGEALDQRAPLTQRVQGDGARAKQRPRVDRCRRCGRFHHDIPPPVRARRVRRVWSQARSVAPNRRPASSTAA</sequence>
<dbReference type="Proteomes" id="UP000054314">
    <property type="component" value="Unassembled WGS sequence"/>
</dbReference>
<reference evidence="2 3" key="1">
    <citation type="submission" date="2013-08" db="EMBL/GenBank/DDBJ databases">
        <title>Genome sequencing of Cellulomonas bogoriensis 69B4.</title>
        <authorList>
            <person name="Chen F."/>
            <person name="Li Y."/>
            <person name="Wang G."/>
        </authorList>
    </citation>
    <scope>NUCLEOTIDE SEQUENCE [LARGE SCALE GENOMIC DNA]</scope>
    <source>
        <strain evidence="2 3">69B4</strain>
    </source>
</reference>
<evidence type="ECO:0000313" key="2">
    <source>
        <dbReference type="EMBL" id="KGM08314.1"/>
    </source>
</evidence>
<gene>
    <name evidence="2" type="ORF">N869_12225</name>
</gene>
<feature type="region of interest" description="Disordered" evidence="1">
    <location>
        <begin position="27"/>
        <end position="49"/>
    </location>
</feature>
<protein>
    <submittedName>
        <fullName evidence="2">Uncharacterized protein</fullName>
    </submittedName>
</protein>
<comment type="caution">
    <text evidence="2">The sequence shown here is derived from an EMBL/GenBank/DDBJ whole genome shotgun (WGS) entry which is preliminary data.</text>
</comment>
<name>A0A0A0BMM7_9CELL</name>
<dbReference type="EMBL" id="AXCZ01000439">
    <property type="protein sequence ID" value="KGM08314.1"/>
    <property type="molecule type" value="Genomic_DNA"/>
</dbReference>
<accession>A0A0A0BMM7</accession>
<organism evidence="2 3">
    <name type="scientific">Cellulomonas bogoriensis 69B4 = DSM 16987</name>
    <dbReference type="NCBI Taxonomy" id="1386082"/>
    <lineage>
        <taxon>Bacteria</taxon>
        <taxon>Bacillati</taxon>
        <taxon>Actinomycetota</taxon>
        <taxon>Actinomycetes</taxon>
        <taxon>Micrococcales</taxon>
        <taxon>Cellulomonadaceae</taxon>
        <taxon>Cellulomonas</taxon>
    </lineage>
</organism>